<comment type="caution">
    <text evidence="1">The sequence shown here is derived from an EMBL/GenBank/DDBJ whole genome shotgun (WGS) entry which is preliminary data.</text>
</comment>
<protein>
    <submittedName>
        <fullName evidence="1">Uncharacterized protein</fullName>
    </submittedName>
</protein>
<dbReference type="Proteomes" id="UP001367508">
    <property type="component" value="Unassembled WGS sequence"/>
</dbReference>
<evidence type="ECO:0000313" key="1">
    <source>
        <dbReference type="EMBL" id="KAK7338409.1"/>
    </source>
</evidence>
<gene>
    <name evidence="1" type="ORF">VNO77_19016</name>
</gene>
<reference evidence="1 2" key="1">
    <citation type="submission" date="2024-01" db="EMBL/GenBank/DDBJ databases">
        <title>The genomes of 5 underutilized Papilionoideae crops provide insights into root nodulation and disease resistanc.</title>
        <authorList>
            <person name="Jiang F."/>
        </authorList>
    </citation>
    <scope>NUCLEOTIDE SEQUENCE [LARGE SCALE GENOMIC DNA]</scope>
    <source>
        <strain evidence="1">LVBAO_FW01</strain>
        <tissue evidence="1">Leaves</tissue>
    </source>
</reference>
<dbReference type="AlphaFoldDB" id="A0AAN9LQ92"/>
<keyword evidence="2" id="KW-1185">Reference proteome</keyword>
<organism evidence="1 2">
    <name type="scientific">Canavalia gladiata</name>
    <name type="common">Sword bean</name>
    <name type="synonym">Dolichos gladiatus</name>
    <dbReference type="NCBI Taxonomy" id="3824"/>
    <lineage>
        <taxon>Eukaryota</taxon>
        <taxon>Viridiplantae</taxon>
        <taxon>Streptophyta</taxon>
        <taxon>Embryophyta</taxon>
        <taxon>Tracheophyta</taxon>
        <taxon>Spermatophyta</taxon>
        <taxon>Magnoliopsida</taxon>
        <taxon>eudicotyledons</taxon>
        <taxon>Gunneridae</taxon>
        <taxon>Pentapetalae</taxon>
        <taxon>rosids</taxon>
        <taxon>fabids</taxon>
        <taxon>Fabales</taxon>
        <taxon>Fabaceae</taxon>
        <taxon>Papilionoideae</taxon>
        <taxon>50 kb inversion clade</taxon>
        <taxon>NPAAA clade</taxon>
        <taxon>indigoferoid/millettioid clade</taxon>
        <taxon>Phaseoleae</taxon>
        <taxon>Canavalia</taxon>
    </lineage>
</organism>
<proteinExistence type="predicted"/>
<dbReference type="EMBL" id="JAYMYQ010000004">
    <property type="protein sequence ID" value="KAK7338409.1"/>
    <property type="molecule type" value="Genomic_DNA"/>
</dbReference>
<sequence>MGFHKGKNSIFKGRDILGIMEFVEGPYGNFGGWRAWLDARWLICMAGMAEWLAWPTNSCGYGLSLPNMWPTPISILT</sequence>
<evidence type="ECO:0000313" key="2">
    <source>
        <dbReference type="Proteomes" id="UP001367508"/>
    </source>
</evidence>
<name>A0AAN9LQ92_CANGL</name>
<accession>A0AAN9LQ92</accession>